<sequence length="16" mass="1948">MDPDPAPLPRRRHSFR</sequence>
<proteinExistence type="inferred from homology"/>
<evidence type="ECO:0000256" key="1">
    <source>
        <dbReference type="ARBA" id="ARBA00007042"/>
    </source>
</evidence>
<dbReference type="InterPro" id="IPR031434">
    <property type="entry name" value="MGTL"/>
</dbReference>
<comment type="caution">
    <text evidence="5">The sequence shown here is derived from an EMBL/GenBank/DDBJ whole genome shotgun (WGS) entry which is preliminary data.</text>
</comment>
<evidence type="ECO:0000313" key="5">
    <source>
        <dbReference type="EMBL" id="MFC6119702.1"/>
    </source>
</evidence>
<keyword evidence="6" id="KW-1185">Reference proteome</keyword>
<name>A0ABW1PUF8_9ENTR</name>
<reference evidence="6" key="1">
    <citation type="journal article" date="2019" name="Int. J. Syst. Evol. Microbiol.">
        <title>The Global Catalogue of Microorganisms (GCM) 10K type strain sequencing project: providing services to taxonomists for standard genome sequencing and annotation.</title>
        <authorList>
            <consortium name="The Broad Institute Genomics Platform"/>
            <consortium name="The Broad Institute Genome Sequencing Center for Infectious Disease"/>
            <person name="Wu L."/>
            <person name="Ma J."/>
        </authorList>
    </citation>
    <scope>NUCLEOTIDE SEQUENCE [LARGE SCALE GENOMIC DNA]</scope>
    <source>
        <strain evidence="6">JCM30009</strain>
    </source>
</reference>
<dbReference type="Pfam" id="PF17059">
    <property type="entry name" value="MGTL"/>
    <property type="match status" value="1"/>
</dbReference>
<keyword evidence="3" id="KW-0428">Leader peptide</keyword>
<evidence type="ECO:0000256" key="3">
    <source>
        <dbReference type="ARBA" id="ARBA00022623"/>
    </source>
</evidence>
<evidence type="ECO:0000256" key="4">
    <source>
        <dbReference type="ARBA" id="ARBA00033357"/>
    </source>
</evidence>
<accession>A0ABW1PUF8</accession>
<dbReference type="Proteomes" id="UP001596169">
    <property type="component" value="Unassembled WGS sequence"/>
</dbReference>
<dbReference type="EMBL" id="JBHSRG010000002">
    <property type="protein sequence ID" value="MFC6119702.1"/>
    <property type="molecule type" value="Genomic_DNA"/>
</dbReference>
<comment type="similarity">
    <text evidence="1">Belongs to the MgtL family.</text>
</comment>
<dbReference type="RefSeq" id="WP_222557130.1">
    <property type="nucleotide sequence ID" value="NZ_JBHSRG010000002.1"/>
</dbReference>
<protein>
    <recommendedName>
        <fullName evidence="2">mgtA leader peptide</fullName>
    </recommendedName>
    <alternativeName>
        <fullName evidence="4">Regulatory leader peptide for mgtA</fullName>
    </alternativeName>
</protein>
<gene>
    <name evidence="5" type="primary">mgtL</name>
    <name evidence="5" type="ORF">ACFPZP_01295</name>
</gene>
<evidence type="ECO:0000313" key="6">
    <source>
        <dbReference type="Proteomes" id="UP001596169"/>
    </source>
</evidence>
<organism evidence="5 6">
    <name type="scientific">Citrobacter bitternis</name>
    <dbReference type="NCBI Taxonomy" id="1585982"/>
    <lineage>
        <taxon>Bacteria</taxon>
        <taxon>Pseudomonadati</taxon>
        <taxon>Pseudomonadota</taxon>
        <taxon>Gammaproteobacteria</taxon>
        <taxon>Enterobacterales</taxon>
        <taxon>Enterobacteriaceae</taxon>
        <taxon>Citrobacter</taxon>
    </lineage>
</organism>
<evidence type="ECO:0000256" key="2">
    <source>
        <dbReference type="ARBA" id="ARBA00020089"/>
    </source>
</evidence>